<dbReference type="EMBL" id="LN887844">
    <property type="protein sequence ID" value="CUR44223.1"/>
    <property type="molecule type" value="Genomic_DNA"/>
</dbReference>
<evidence type="ECO:0000313" key="2">
    <source>
        <dbReference type="Proteomes" id="UP000204441"/>
    </source>
</evidence>
<name>A0A0S4KW20_9CAUD</name>
<keyword evidence="2" id="KW-1185">Reference proteome</keyword>
<dbReference type="Proteomes" id="UP000204441">
    <property type="component" value="Genome"/>
</dbReference>
<dbReference type="KEGG" id="vg:26798974"/>
<proteinExistence type="predicted"/>
<dbReference type="GeneID" id="26798974"/>
<gene>
    <name evidence="1" type="ORF">VCM_00004</name>
</gene>
<protein>
    <submittedName>
        <fullName evidence="1">Uncharacterized protein</fullName>
    </submittedName>
</protein>
<dbReference type="RefSeq" id="YP_009222602.1">
    <property type="nucleotide sequence ID" value="NC_029065.1"/>
</dbReference>
<sequence>METILHNRISESSYNVKLAIETDAYVVTYGRQREVYDKTPQGLIRACDEYLACVSHAEDCEGR</sequence>
<accession>A0A0S4KW20</accession>
<reference evidence="2" key="1">
    <citation type="submission" date="2015-10" db="EMBL/GenBank/DDBJ databases">
        <authorList>
            <person name="Millard A."/>
        </authorList>
    </citation>
    <scope>NUCLEOTIDE SEQUENCE [LARGE SCALE GENOMIC DNA]</scope>
</reference>
<organism evidence="1 2">
    <name type="scientific">Pseudomonas phage VCM</name>
    <dbReference type="NCBI Taxonomy" id="1729937"/>
    <lineage>
        <taxon>Viruses</taxon>
        <taxon>Duplodnaviria</taxon>
        <taxon>Heunggongvirae</taxon>
        <taxon>Uroviricota</taxon>
        <taxon>Caudoviricetes</taxon>
        <taxon>Vandenendeviridae</taxon>
        <taxon>Gorskivirinae</taxon>
        <taxon>Kremarvirus</taxon>
        <taxon>Kremarvirus VCM</taxon>
        <taxon>Otagovirus VCM</taxon>
    </lineage>
</organism>
<evidence type="ECO:0000313" key="1">
    <source>
        <dbReference type="EMBL" id="CUR44223.1"/>
    </source>
</evidence>